<evidence type="ECO:0000259" key="3">
    <source>
        <dbReference type="Pfam" id="PF00171"/>
    </source>
</evidence>
<dbReference type="EMBL" id="LDYG01000028">
    <property type="protein sequence ID" value="KUP06479.1"/>
    <property type="molecule type" value="Genomic_DNA"/>
</dbReference>
<dbReference type="STRING" id="1150625.Q75_08090"/>
<dbReference type="AlphaFoldDB" id="A0A147K8E6"/>
<dbReference type="PANTHER" id="PTHR42991:SF1">
    <property type="entry name" value="ALDEHYDE DEHYDROGENASE"/>
    <property type="match status" value="1"/>
</dbReference>
<dbReference type="Proteomes" id="UP000074108">
    <property type="component" value="Unassembled WGS sequence"/>
</dbReference>
<comment type="caution">
    <text evidence="4">The sequence shown here is derived from an EMBL/GenBank/DDBJ whole genome shotgun (WGS) entry which is preliminary data.</text>
</comment>
<gene>
    <name evidence="4" type="ORF">Q75_08090</name>
</gene>
<protein>
    <submittedName>
        <fullName evidence="4">Aldehyde dehydrogenase</fullName>
    </submittedName>
</protein>
<organism evidence="4 5">
    <name type="scientific">Bacillus coahuilensis p1.1.43</name>
    <dbReference type="NCBI Taxonomy" id="1150625"/>
    <lineage>
        <taxon>Bacteria</taxon>
        <taxon>Bacillati</taxon>
        <taxon>Bacillota</taxon>
        <taxon>Bacilli</taxon>
        <taxon>Bacillales</taxon>
        <taxon>Bacillaceae</taxon>
        <taxon>Bacillus</taxon>
    </lineage>
</organism>
<dbReference type="InterPro" id="IPR015590">
    <property type="entry name" value="Aldehyde_DH_dom"/>
</dbReference>
<dbReference type="FunFam" id="3.40.605.10:FF:000007">
    <property type="entry name" value="NAD/NADP-dependent betaine aldehyde dehydrogenase"/>
    <property type="match status" value="1"/>
</dbReference>
<dbReference type="Gene3D" id="3.40.309.10">
    <property type="entry name" value="Aldehyde Dehydrogenase, Chain A, domain 2"/>
    <property type="match status" value="1"/>
</dbReference>
<dbReference type="RefSeq" id="WP_059351030.1">
    <property type="nucleotide sequence ID" value="NZ_LDYG01000028.1"/>
</dbReference>
<dbReference type="GO" id="GO:0008911">
    <property type="term" value="F:lactaldehyde dehydrogenase (NAD+) activity"/>
    <property type="evidence" value="ECO:0007669"/>
    <property type="project" value="TreeGrafter"/>
</dbReference>
<dbReference type="Pfam" id="PF00171">
    <property type="entry name" value="Aldedh"/>
    <property type="match status" value="1"/>
</dbReference>
<dbReference type="Gene3D" id="3.40.605.10">
    <property type="entry name" value="Aldehyde Dehydrogenase, Chain A, domain 1"/>
    <property type="match status" value="1"/>
</dbReference>
<proteinExistence type="inferred from homology"/>
<evidence type="ECO:0000256" key="1">
    <source>
        <dbReference type="ARBA" id="ARBA00009986"/>
    </source>
</evidence>
<comment type="similarity">
    <text evidence="1">Belongs to the aldehyde dehydrogenase family.</text>
</comment>
<dbReference type="PANTHER" id="PTHR42991">
    <property type="entry name" value="ALDEHYDE DEHYDROGENASE"/>
    <property type="match status" value="1"/>
</dbReference>
<evidence type="ECO:0000313" key="4">
    <source>
        <dbReference type="EMBL" id="KUP06479.1"/>
    </source>
</evidence>
<dbReference type="InterPro" id="IPR051020">
    <property type="entry name" value="ALDH-related_metabolic_enz"/>
</dbReference>
<dbReference type="InterPro" id="IPR016162">
    <property type="entry name" value="Ald_DH_N"/>
</dbReference>
<reference evidence="4 5" key="1">
    <citation type="journal article" date="2016" name="Front. Microbiol.">
        <title>Microevolution Analysis of Bacillus coahuilensis Unveils Differences in Phosphorus Acquisition Strategies and Their Regulation.</title>
        <authorList>
            <person name="Gomez-Lunar Z."/>
            <person name="Hernandez-Gonzalez I."/>
            <person name="Rodriguez-Torres M.D."/>
            <person name="Souza V."/>
            <person name="Olmedo-Alvarez G."/>
        </authorList>
    </citation>
    <scope>NUCLEOTIDE SEQUENCE [LARGE SCALE GENOMIC DNA]</scope>
    <source>
        <strain evidence="5">p1.1.43</strain>
    </source>
</reference>
<evidence type="ECO:0000256" key="2">
    <source>
        <dbReference type="ARBA" id="ARBA00023002"/>
    </source>
</evidence>
<dbReference type="SUPFAM" id="SSF53720">
    <property type="entry name" value="ALDH-like"/>
    <property type="match status" value="1"/>
</dbReference>
<evidence type="ECO:0000313" key="5">
    <source>
        <dbReference type="Proteomes" id="UP000074108"/>
    </source>
</evidence>
<feature type="domain" description="Aldehyde dehydrogenase" evidence="3">
    <location>
        <begin position="17"/>
        <end position="467"/>
    </location>
</feature>
<dbReference type="InterPro" id="IPR016163">
    <property type="entry name" value="Ald_DH_C"/>
</dbReference>
<dbReference type="CDD" id="cd07149">
    <property type="entry name" value="ALDH_y4uC"/>
    <property type="match status" value="1"/>
</dbReference>
<sequence length="473" mass="51611">MKHLWINGQSVPTEHYQVITSPFSNNELDKVSEATIQDVHHAISVAKQAFLTYKKTPAHKRAEILMNVVHLLRENHEECSKLITLESGKAIKDARKEMDRTIMTYTFAAEEARRLTGQTIPLDAAPGGENRVAYTVREPLGVIGAITPFNFPMNLVAHKVGPAIASGNTVVLKPASQTPLSSYKLAELFQQAGLPDGVLNVVTGKGNIVGNALVESKDVKMITFTGSPLVGKAIREKAGLKKVTLELGSNSALIIDKDVSISPVIKRIVTGAFSYQGQVCISIQRIFVHENVYEEFLNLFQLATKDLILGDPLNEDTDLSCMISPEETERILNWVREAVGDGATIVAGGEVMDGIMTPTILTDVPRNAKISCQEAFAPVVAIYKISDLNEAIDRVNESPYGLQAGVYTNNLQSSFKACQELHVGGVMINDIPTFRVDQMPYGGVKESGTGREGIPYSIEEMTEIKLVTFNLNS</sequence>
<keyword evidence="2" id="KW-0560">Oxidoreductase</keyword>
<keyword evidence="5" id="KW-1185">Reference proteome</keyword>
<accession>A0A147K8E6</accession>
<dbReference type="OrthoDB" id="9762913at2"/>
<dbReference type="InterPro" id="IPR016161">
    <property type="entry name" value="Ald_DH/histidinol_DH"/>
</dbReference>
<dbReference type="PATRIC" id="fig|1150625.3.peg.1712"/>
<name>A0A147K8E6_9BACI</name>